<dbReference type="Proteomes" id="UP001642409">
    <property type="component" value="Unassembled WGS sequence"/>
</dbReference>
<dbReference type="EMBL" id="CAXDID020000532">
    <property type="protein sequence ID" value="CAL6100599.1"/>
    <property type="molecule type" value="Genomic_DNA"/>
</dbReference>
<keyword evidence="4" id="KW-1185">Reference proteome</keyword>
<reference evidence="2" key="1">
    <citation type="submission" date="2023-06" db="EMBL/GenBank/DDBJ databases">
        <authorList>
            <person name="Kurt Z."/>
        </authorList>
    </citation>
    <scope>NUCLEOTIDE SEQUENCE</scope>
</reference>
<keyword evidence="1" id="KW-1133">Transmembrane helix</keyword>
<reference evidence="3 4" key="2">
    <citation type="submission" date="2024-07" db="EMBL/GenBank/DDBJ databases">
        <authorList>
            <person name="Akdeniz Z."/>
        </authorList>
    </citation>
    <scope>NUCLEOTIDE SEQUENCE [LARGE SCALE GENOMIC DNA]</scope>
</reference>
<evidence type="ECO:0000313" key="4">
    <source>
        <dbReference type="Proteomes" id="UP001642409"/>
    </source>
</evidence>
<dbReference type="AlphaFoldDB" id="A0AA86ND48"/>
<comment type="caution">
    <text evidence="2">The sequence shown here is derived from an EMBL/GenBank/DDBJ whole genome shotgun (WGS) entry which is preliminary data.</text>
</comment>
<keyword evidence="1" id="KW-0812">Transmembrane</keyword>
<keyword evidence="1" id="KW-0472">Membrane</keyword>
<accession>A0AA86ND48</accession>
<protein>
    <submittedName>
        <fullName evidence="3">Hypothetical_protein</fullName>
    </submittedName>
</protein>
<name>A0AA86ND48_9EUKA</name>
<evidence type="ECO:0000313" key="3">
    <source>
        <dbReference type="EMBL" id="CAL6100599.1"/>
    </source>
</evidence>
<evidence type="ECO:0000256" key="1">
    <source>
        <dbReference type="SAM" id="Phobius"/>
    </source>
</evidence>
<proteinExistence type="predicted"/>
<dbReference type="EMBL" id="CATOUU010000119">
    <property type="protein sequence ID" value="CAI9917091.1"/>
    <property type="molecule type" value="Genomic_DNA"/>
</dbReference>
<organism evidence="2">
    <name type="scientific">Hexamita inflata</name>
    <dbReference type="NCBI Taxonomy" id="28002"/>
    <lineage>
        <taxon>Eukaryota</taxon>
        <taxon>Metamonada</taxon>
        <taxon>Diplomonadida</taxon>
        <taxon>Hexamitidae</taxon>
        <taxon>Hexamitinae</taxon>
        <taxon>Hexamita</taxon>
    </lineage>
</organism>
<sequence length="140" mass="15863">MSPLVYQFNPGFAFGAEIAIILQIYTCLSIYNQSKINRTHSVVQSVVIPASSLCNSSVQSTISISKLNELLWNQFHSHESLSNTGYIPKEMYISVNKHGQDSGIPIALLFQKLRSKINNLLTLKRLQDDFHKHEAKTWDI</sequence>
<evidence type="ECO:0000313" key="2">
    <source>
        <dbReference type="EMBL" id="CAI9917091.1"/>
    </source>
</evidence>
<gene>
    <name evidence="2" type="ORF">HINF_LOCUS4736</name>
    <name evidence="3" type="ORF">HINF_LOCUS70632</name>
</gene>
<feature type="transmembrane region" description="Helical" evidence="1">
    <location>
        <begin position="12"/>
        <end position="31"/>
    </location>
</feature>